<keyword evidence="1" id="KW-1133">Transmembrane helix</keyword>
<sequence>MAVNEPSSKAQTQARAQDLLGYGQRQVDRIVSPSTRQKAYNSTSAYASDRPLLFSFFLVQLLFSFLPLLLFVGFALSTATVAFASAVAFSLFWIGIASLFLIPTLFITSSIASLVFLWALTTFLAGRWVYNVLPVSVRGDARLNLPNGKQVIIEKPQRNGVGFDIKTEAAEFKD</sequence>
<keyword evidence="1" id="KW-0812">Transmembrane</keyword>
<evidence type="ECO:0000256" key="1">
    <source>
        <dbReference type="SAM" id="Phobius"/>
    </source>
</evidence>
<dbReference type="AlphaFoldDB" id="A0AAI8YMP4"/>
<dbReference type="Pfam" id="PF16015">
    <property type="entry name" value="Promethin"/>
    <property type="match status" value="1"/>
</dbReference>
<name>A0AAI8YMP4_9PEZI</name>
<keyword evidence="3" id="KW-1185">Reference proteome</keyword>
<reference evidence="2" key="1">
    <citation type="submission" date="2023-10" db="EMBL/GenBank/DDBJ databases">
        <authorList>
            <person name="Hackl T."/>
        </authorList>
    </citation>
    <scope>NUCLEOTIDE SEQUENCE</scope>
</reference>
<keyword evidence="1" id="KW-0472">Membrane</keyword>
<protein>
    <submittedName>
        <fullName evidence="2">Uu.00g133280.m01.CDS01</fullName>
    </submittedName>
</protein>
<comment type="caution">
    <text evidence="2">The sequence shown here is derived from an EMBL/GenBank/DDBJ whole genome shotgun (WGS) entry which is preliminary data.</text>
</comment>
<evidence type="ECO:0000313" key="2">
    <source>
        <dbReference type="EMBL" id="CAJ2510519.1"/>
    </source>
</evidence>
<feature type="transmembrane region" description="Helical" evidence="1">
    <location>
        <begin position="82"/>
        <end position="102"/>
    </location>
</feature>
<feature type="transmembrane region" description="Helical" evidence="1">
    <location>
        <begin position="52"/>
        <end position="76"/>
    </location>
</feature>
<feature type="transmembrane region" description="Helical" evidence="1">
    <location>
        <begin position="111"/>
        <end position="130"/>
    </location>
</feature>
<proteinExistence type="predicted"/>
<accession>A0AAI8YMP4</accession>
<evidence type="ECO:0000313" key="3">
    <source>
        <dbReference type="Proteomes" id="UP001295740"/>
    </source>
</evidence>
<dbReference type="Proteomes" id="UP001295740">
    <property type="component" value="Unassembled WGS sequence"/>
</dbReference>
<organism evidence="2 3">
    <name type="scientific">Anthostomella pinea</name>
    <dbReference type="NCBI Taxonomy" id="933095"/>
    <lineage>
        <taxon>Eukaryota</taxon>
        <taxon>Fungi</taxon>
        <taxon>Dikarya</taxon>
        <taxon>Ascomycota</taxon>
        <taxon>Pezizomycotina</taxon>
        <taxon>Sordariomycetes</taxon>
        <taxon>Xylariomycetidae</taxon>
        <taxon>Xylariales</taxon>
        <taxon>Xylariaceae</taxon>
        <taxon>Anthostomella</taxon>
    </lineage>
</organism>
<dbReference type="EMBL" id="CAUWAG010000016">
    <property type="protein sequence ID" value="CAJ2510519.1"/>
    <property type="molecule type" value="Genomic_DNA"/>
</dbReference>
<gene>
    <name evidence="2" type="ORF">KHLLAP_LOCUS10987</name>
</gene>